<feature type="compositionally biased region" description="Basic and acidic residues" evidence="1">
    <location>
        <begin position="905"/>
        <end position="946"/>
    </location>
</feature>
<feature type="compositionally biased region" description="Low complexity" evidence="1">
    <location>
        <begin position="802"/>
        <end position="812"/>
    </location>
</feature>
<feature type="region of interest" description="Disordered" evidence="1">
    <location>
        <begin position="119"/>
        <end position="138"/>
    </location>
</feature>
<feature type="compositionally biased region" description="Low complexity" evidence="1">
    <location>
        <begin position="598"/>
        <end position="640"/>
    </location>
</feature>
<reference evidence="2 3" key="1">
    <citation type="submission" date="2018-03" db="EMBL/GenBank/DDBJ databases">
        <authorList>
            <person name="Guldener U."/>
        </authorList>
    </citation>
    <scope>NUCLEOTIDE SEQUENCE [LARGE SCALE GENOMIC DNA]</scope>
    <source>
        <strain evidence="2 3">DAOM196992</strain>
    </source>
</reference>
<dbReference type="EMBL" id="OOIP01000022">
    <property type="protein sequence ID" value="SPO40811.1"/>
    <property type="molecule type" value="Genomic_DNA"/>
</dbReference>
<feature type="compositionally biased region" description="Polar residues" evidence="1">
    <location>
        <begin position="641"/>
        <end position="666"/>
    </location>
</feature>
<evidence type="ECO:0000256" key="1">
    <source>
        <dbReference type="SAM" id="MobiDB-lite"/>
    </source>
</evidence>
<keyword evidence="3" id="KW-1185">Reference proteome</keyword>
<evidence type="ECO:0000313" key="2">
    <source>
        <dbReference type="EMBL" id="SPO40811.1"/>
    </source>
</evidence>
<feature type="compositionally biased region" description="Basic and acidic residues" evidence="1">
    <location>
        <begin position="827"/>
        <end position="840"/>
    </location>
</feature>
<dbReference type="OrthoDB" id="2556013at2759"/>
<feature type="compositionally biased region" description="Polar residues" evidence="1">
    <location>
        <begin position="450"/>
        <end position="462"/>
    </location>
</feature>
<feature type="region of interest" description="Disordered" evidence="1">
    <location>
        <begin position="277"/>
        <end position="297"/>
    </location>
</feature>
<feature type="region of interest" description="Disordered" evidence="1">
    <location>
        <begin position="380"/>
        <end position="503"/>
    </location>
</feature>
<feature type="compositionally biased region" description="Low complexity" evidence="1">
    <location>
        <begin position="253"/>
        <end position="263"/>
    </location>
</feature>
<feature type="compositionally biased region" description="Low complexity" evidence="1">
    <location>
        <begin position="958"/>
        <end position="968"/>
    </location>
</feature>
<name>A0A5C3FBF7_9BASI</name>
<evidence type="ECO:0000313" key="3">
    <source>
        <dbReference type="Proteomes" id="UP000323386"/>
    </source>
</evidence>
<feature type="compositionally biased region" description="Basic and acidic residues" evidence="1">
    <location>
        <begin position="402"/>
        <end position="426"/>
    </location>
</feature>
<sequence length="1016" mass="107048">MDEANSLKQSASRFDNLDPHNLDATARLYSSALAVSPPYSDLSLDEKLRKIGRPLKQGMAAAEGDAADLSGNSHPSPATPTHVPTLYPDGFDKAASRTAEEALVDHLSEAVLRANLDTDERPSAAAETANLAAAATESDPTTFKFTDLPVSVQNQGFYYRQRMAQIVLSCADEAKAAHFALMSRYYMKPFEQQAGPPPAPPVERANRIQEVAASTVSGDDCCGDDSDGADDSGAEFAWLENTGNKKKRKNARSTESAEMASAHAMSSLSSAAAAGLPAASAPPASTTNRSTLSGGAGEGLGLGQALLPSDASSRSAPYLPIASNDEYERGFERFPTAREADTYAPLRQMPYKLRIPYSSRAKALLRERLRAYFRRVRAQRARQREEEDEAARQAEAQELAEEAERQARLAAERKPQKRLTKAEKKAQARRGGAGGPKPMSIAAIKAARSDASQAQGLTQPAQGSEAPDGAASGNKQADAQAQAVESGPAGGQPGEGIKKADSEDEVELLLGSRAAHGLVSHVDAPRSSFDFNVRSPIADSLEALRASMSAVSLQINSSLGPLGPLDGTLADVMDKAAREGSADLARRNPSEPYKSLPASRSASSTIARAGTPSTAPRTSSTPTPNRGSAPSSATAAGATAVRQTPASASNPSPNVKARAQSTSHSHNAAGASAVAGTSISSGVGPTTQTATSPPLHSPPPKMTRRKKATMNNVHHRANYVPSRMPSDGPRNGGKAHGEKEQPPGLDHPSTTCGLFDGEWMCVFCEYELLYGEPPLMFRACRSRKKIVANRKRAQARARRAAEGGSTTATAGGSHHHHHHQSHHHNHPHTDHAHDSYETPRRKAGSGSGGTKSAHRSSRTSQSNARERCSCGNSIHESDEGSSAYTHSTPGSPLIEASRNGAHAGHYHDDGHHHDAYYQDSHHHNGYGHGHDDATHSPSSEHRHRQEAAPSGSGGVGGSVKSNGKAKAAPPAPAFDPNDYASVFAAMTKDKASQAAIARYIASGGKTTPPPVMLPSR</sequence>
<feature type="compositionally biased region" description="Polar residues" evidence="1">
    <location>
        <begin position="675"/>
        <end position="694"/>
    </location>
</feature>
<feature type="region of interest" description="Disordered" evidence="1">
    <location>
        <begin position="580"/>
        <end position="749"/>
    </location>
</feature>
<feature type="compositionally biased region" description="Basic residues" evidence="1">
    <location>
        <begin position="813"/>
        <end position="826"/>
    </location>
</feature>
<feature type="compositionally biased region" description="Basic and acidic residues" evidence="1">
    <location>
        <begin position="580"/>
        <end position="589"/>
    </location>
</feature>
<feature type="region of interest" description="Disordered" evidence="1">
    <location>
        <begin position="55"/>
        <end position="83"/>
    </location>
</feature>
<feature type="compositionally biased region" description="Basic residues" evidence="1">
    <location>
        <begin position="702"/>
        <end position="717"/>
    </location>
</feature>
<organism evidence="2 3">
    <name type="scientific">Pseudozyma flocculosa</name>
    <dbReference type="NCBI Taxonomy" id="84751"/>
    <lineage>
        <taxon>Eukaryota</taxon>
        <taxon>Fungi</taxon>
        <taxon>Dikarya</taxon>
        <taxon>Basidiomycota</taxon>
        <taxon>Ustilaginomycotina</taxon>
        <taxon>Ustilaginomycetes</taxon>
        <taxon>Ustilaginales</taxon>
        <taxon>Ustilaginaceae</taxon>
        <taxon>Pseudozyma</taxon>
    </lineage>
</organism>
<dbReference type="AlphaFoldDB" id="A0A5C3FBF7"/>
<feature type="compositionally biased region" description="Low complexity" evidence="1">
    <location>
        <begin position="124"/>
        <end position="137"/>
    </location>
</feature>
<gene>
    <name evidence="2" type="ORF">PSFLO_06293</name>
</gene>
<proteinExistence type="predicted"/>
<accession>A0A5C3FBF7</accession>
<protein>
    <submittedName>
        <fullName evidence="2">Uncharacterized protein</fullName>
    </submittedName>
</protein>
<feature type="region of interest" description="Disordered" evidence="1">
    <location>
        <begin position="791"/>
        <end position="977"/>
    </location>
</feature>
<feature type="compositionally biased region" description="Low complexity" evidence="1">
    <location>
        <begin position="277"/>
        <end position="286"/>
    </location>
</feature>
<dbReference type="Proteomes" id="UP000323386">
    <property type="component" value="Unassembled WGS sequence"/>
</dbReference>
<feature type="region of interest" description="Disordered" evidence="1">
    <location>
        <begin position="237"/>
        <end position="263"/>
    </location>
</feature>
<feature type="compositionally biased region" description="Polar residues" evidence="1">
    <location>
        <begin position="870"/>
        <end position="890"/>
    </location>
</feature>